<keyword evidence="3" id="KW-1185">Reference proteome</keyword>
<dbReference type="InterPro" id="IPR000477">
    <property type="entry name" value="RT_dom"/>
</dbReference>
<feature type="domain" description="Reverse transcriptase" evidence="1">
    <location>
        <begin position="318"/>
        <end position="390"/>
    </location>
</feature>
<dbReference type="AlphaFoldDB" id="A0A183GG53"/>
<accession>A0A3P8FT47</accession>
<dbReference type="PANTHER" id="PTHR47027:SF28">
    <property type="entry name" value="ENDONUCLEASE-REVERSE TRANSCRIPTASE"/>
    <property type="match status" value="1"/>
</dbReference>
<gene>
    <name evidence="2" type="ORF">HPBE_LOCUS21431</name>
</gene>
<protein>
    <submittedName>
        <fullName evidence="4">Reverse transcriptase domain-containing protein</fullName>
    </submittedName>
</protein>
<dbReference type="EMBL" id="UZAH01032998">
    <property type="protein sequence ID" value="VDP25373.1"/>
    <property type="molecule type" value="Genomic_DNA"/>
</dbReference>
<dbReference type="PANTHER" id="PTHR47027">
    <property type="entry name" value="REVERSE TRANSCRIPTASE DOMAIN-CONTAINING PROTEIN"/>
    <property type="match status" value="1"/>
</dbReference>
<dbReference type="WBParaSite" id="HPBE_0002143001-mRNA-1">
    <property type="protein sequence ID" value="HPBE_0002143001-mRNA-1"/>
    <property type="gene ID" value="HPBE_0002143001"/>
</dbReference>
<evidence type="ECO:0000259" key="1">
    <source>
        <dbReference type="Pfam" id="PF00078"/>
    </source>
</evidence>
<evidence type="ECO:0000313" key="3">
    <source>
        <dbReference type="Proteomes" id="UP000050761"/>
    </source>
</evidence>
<evidence type="ECO:0000313" key="4">
    <source>
        <dbReference type="WBParaSite" id="HPBE_0002143001-mRNA-1"/>
    </source>
</evidence>
<reference evidence="2 3" key="1">
    <citation type="submission" date="2018-11" db="EMBL/GenBank/DDBJ databases">
        <authorList>
            <consortium name="Pathogen Informatics"/>
        </authorList>
    </citation>
    <scope>NUCLEOTIDE SEQUENCE [LARGE SCALE GENOMIC DNA]</scope>
</reference>
<dbReference type="Pfam" id="PF00078">
    <property type="entry name" value="RVT_1"/>
    <property type="match status" value="1"/>
</dbReference>
<proteinExistence type="predicted"/>
<dbReference type="Proteomes" id="UP000050761">
    <property type="component" value="Unassembled WGS sequence"/>
</dbReference>
<accession>A0A183GG53</accession>
<dbReference type="CDD" id="cd01650">
    <property type="entry name" value="RT_nLTR_like"/>
    <property type="match status" value="1"/>
</dbReference>
<dbReference type="SUPFAM" id="SSF56672">
    <property type="entry name" value="DNA/RNA polymerases"/>
    <property type="match status" value="1"/>
</dbReference>
<name>A0A183GG53_HELPZ</name>
<dbReference type="OrthoDB" id="425681at2759"/>
<organism evidence="3 4">
    <name type="scientific">Heligmosomoides polygyrus</name>
    <name type="common">Parasitic roundworm</name>
    <dbReference type="NCBI Taxonomy" id="6339"/>
    <lineage>
        <taxon>Eukaryota</taxon>
        <taxon>Metazoa</taxon>
        <taxon>Ecdysozoa</taxon>
        <taxon>Nematoda</taxon>
        <taxon>Chromadorea</taxon>
        <taxon>Rhabditida</taxon>
        <taxon>Rhabditina</taxon>
        <taxon>Rhabditomorpha</taxon>
        <taxon>Strongyloidea</taxon>
        <taxon>Heligmosomidae</taxon>
        <taxon>Heligmosomoides</taxon>
    </lineage>
</organism>
<sequence>QRKTETRDGERYLYRLAKARCRQAEDTEKFFGIKDENGHLLMDRKRAVKRWHDYFEEISNVEFAHPAIPFASPVYGPVQKITVSETEAALRKMKSGKATGPDDLPADLWKSKGWCPADWLTEFFNQLLAEKKVPESWQQSTTIPIWKKKGSPADCASSRPIRLLSHTMKIFERIVDRRIRDVVQLSTNQCGFVSGCGTVDAIHAGAVVRIAAWPKEVIGNAMPPCEGRRPGHLVLGASLASPLSEGGVSNDSPPIHAKAFDRVLREVIWYALRQHGVPEELIERVHILYSCPWSRVRAPAGTSMELLISVGMAAPWTLLYADDVMLACEDKTELEREAQAWCDRLALFGLKLNVKKTEYLTTDVNEHRSIKINGTELSRVTSFKYLGSTITSDGSLKLEVNPRVSTAWSKWRSLSGVLCDRTIPEHLKSKVYRTVVRPVAKYGAECWPVTKEIESRLSVMETKMLR</sequence>
<reference evidence="4" key="2">
    <citation type="submission" date="2019-09" db="UniProtKB">
        <authorList>
            <consortium name="WormBaseParasite"/>
        </authorList>
    </citation>
    <scope>IDENTIFICATION</scope>
</reference>
<dbReference type="InterPro" id="IPR043502">
    <property type="entry name" value="DNA/RNA_pol_sf"/>
</dbReference>
<evidence type="ECO:0000313" key="2">
    <source>
        <dbReference type="EMBL" id="VDP25373.1"/>
    </source>
</evidence>